<name>A0A8H2ZVV7_9AGAM</name>
<dbReference type="InterPro" id="IPR011990">
    <property type="entry name" value="TPR-like_helical_dom_sf"/>
</dbReference>
<dbReference type="InterPro" id="IPR019734">
    <property type="entry name" value="TPR_rpt"/>
</dbReference>
<feature type="domain" description="CHAT" evidence="2">
    <location>
        <begin position="959"/>
        <end position="1244"/>
    </location>
</feature>
<evidence type="ECO:0000313" key="4">
    <source>
        <dbReference type="Proteomes" id="UP000663846"/>
    </source>
</evidence>
<feature type="coiled-coil region" evidence="1">
    <location>
        <begin position="87"/>
        <end position="114"/>
    </location>
</feature>
<dbReference type="SMART" id="SM00028">
    <property type="entry name" value="TPR"/>
    <property type="match status" value="8"/>
</dbReference>
<dbReference type="Proteomes" id="UP000663846">
    <property type="component" value="Unassembled WGS sequence"/>
</dbReference>
<dbReference type="Gene3D" id="1.25.40.10">
    <property type="entry name" value="Tetratricopeptide repeat domain"/>
    <property type="match status" value="3"/>
</dbReference>
<evidence type="ECO:0000313" key="3">
    <source>
        <dbReference type="EMBL" id="CAE6357454.1"/>
    </source>
</evidence>
<dbReference type="InterPro" id="IPR024983">
    <property type="entry name" value="CHAT_dom"/>
</dbReference>
<sequence length="1244" mass="138857">MSPDNPNMVTQAISDMNARASETEVDSGALLATIDVGNPGDGEDLQRTTGNPDEVRVEQVENKINRWKNSVKEKWNGLVAIMQSGGLQQLESVKQQMEDIVSQIEEHQASLEDNRPSATEALVKLDQALQKIIPYTDDPEYLSLGVRCCTRALALIASDDNRVGYLLNNLGNMYWMRFQQSGTPSDLDMALGRYTEAKVLFPQGSQVLCRIFLNLGNCLLNRFQCRRESSDLDQAIGYYRQALAPAPHGDSDRGSRLNALAIALYEQFQLRSEIKDLEEAISYQEEGIKWVNQQNFDIPGWLGNLGNLHHARFEYLGRLEDINKSINCIKEAISITPAGHPNMPSLLNNLGNSLQMRYDRSADVDDINKAIEAHNQAVTKTPLGHPRLPDRLITLGSSYAARYDRLGEDADRQKMLQSHHQAMLLSPSDHPDRPRHLIAIGASYTREFEFHGKISDIDGALGYFHEALALLPKEHPTMPDLFDSMASAYFKRFNRLNNREDLDKSIQLCEQAATLTVMSHTRLPRVLMNLGNSYQRRFEDQGKLEDINKAVDCHVHAIDILPTSHPNKPGLLNNLGISYLARASCSTDQEDLTNAIKFLSEASRLTVEDNTMKHIIFCSLAAAYSRRHSITGNLKDIELAIEYYSQSIILIPNDHAMMPNVLYHLGGCYQQLQNLQRSRIVQERSIECYRKSAQQPSGDASIKLRSALIWARLMTVGSQPIEEQMDAYATAMNLVPQIMISFTAVEGQYKRVQEIGDLVLGAAAVAISAKKYEIALEWLEQGRLIIWNHIVRLKNPLNDLSSVAPVLANRLRELSCQLHEASFWKPLAPRSSGESYNLEMTAQRHRRVAEEHTRVIEEARRLPGFETFLQGHKFSELVNVASSGPVVVINVDQFRCDALILLPNQKTITHIPLPNLSYHQVNRAHEHLVESLQSQNIRGRGIRIRSLHQPEHANRFASVLTTLWHSLAKPILDGLGYLSKPNATNLPHIIWCPTGSLSFLPLHAAGDYDNSAAGSRLFNHAISSYTPTLSALQTYVPKSNLSVKPKLLMVGQAQTPGQPALPGTRKELECIKNRIESPEHYTLLEGHDATPDGVLSNMQTHDWVHLACHAHQNVYNPTSSGFFLHAGTLSIFMIAQKNFKQKGLAFLSACQTARGDEKLSDEAAHLASAMLMAGYTSVIATMWSIMDSDAPLVADGVYLRLLEGQGGGCCIDAARALHKAVEGLREEIGEQAFSRWVPYVHIGQ</sequence>
<dbReference type="EMBL" id="CAJMWS010000080">
    <property type="protein sequence ID" value="CAE6357454.1"/>
    <property type="molecule type" value="Genomic_DNA"/>
</dbReference>
<evidence type="ECO:0000259" key="2">
    <source>
        <dbReference type="Pfam" id="PF12770"/>
    </source>
</evidence>
<organism evidence="3 4">
    <name type="scientific">Rhizoctonia solani</name>
    <dbReference type="NCBI Taxonomy" id="456999"/>
    <lineage>
        <taxon>Eukaryota</taxon>
        <taxon>Fungi</taxon>
        <taxon>Dikarya</taxon>
        <taxon>Basidiomycota</taxon>
        <taxon>Agaricomycotina</taxon>
        <taxon>Agaricomycetes</taxon>
        <taxon>Cantharellales</taxon>
        <taxon>Ceratobasidiaceae</taxon>
        <taxon>Rhizoctonia</taxon>
    </lineage>
</organism>
<dbReference type="Pfam" id="PF12770">
    <property type="entry name" value="CHAT"/>
    <property type="match status" value="1"/>
</dbReference>
<reference evidence="3" key="1">
    <citation type="submission" date="2021-01" db="EMBL/GenBank/DDBJ databases">
        <authorList>
            <person name="Kaushik A."/>
        </authorList>
    </citation>
    <scope>NUCLEOTIDE SEQUENCE</scope>
    <source>
        <strain evidence="3">AG1-1C</strain>
    </source>
</reference>
<gene>
    <name evidence="3" type="ORF">RDB_LOCUS15790</name>
</gene>
<comment type="caution">
    <text evidence="3">The sequence shown here is derived from an EMBL/GenBank/DDBJ whole genome shotgun (WGS) entry which is preliminary data.</text>
</comment>
<protein>
    <recommendedName>
        <fullName evidence="2">CHAT domain-containing protein</fullName>
    </recommendedName>
</protein>
<dbReference type="PANTHER" id="PTHR19959:SF119">
    <property type="entry name" value="FUNGAL LIPASE-LIKE DOMAIN-CONTAINING PROTEIN"/>
    <property type="match status" value="1"/>
</dbReference>
<dbReference type="AlphaFoldDB" id="A0A8H2ZVV7"/>
<keyword evidence="1" id="KW-0175">Coiled coil</keyword>
<evidence type="ECO:0000256" key="1">
    <source>
        <dbReference type="SAM" id="Coils"/>
    </source>
</evidence>
<dbReference type="SUPFAM" id="SSF48452">
    <property type="entry name" value="TPR-like"/>
    <property type="match status" value="2"/>
</dbReference>
<proteinExistence type="predicted"/>
<dbReference type="PANTHER" id="PTHR19959">
    <property type="entry name" value="KINESIN LIGHT CHAIN"/>
    <property type="match status" value="1"/>
</dbReference>
<accession>A0A8H2ZVV7</accession>